<dbReference type="Pfam" id="PF00653">
    <property type="entry name" value="BIR"/>
    <property type="match status" value="2"/>
</dbReference>
<proteinExistence type="predicted"/>
<accession>A0A813N1P6</accession>
<dbReference type="InterPro" id="IPR001370">
    <property type="entry name" value="BIR_rpt"/>
</dbReference>
<dbReference type="SUPFAM" id="SSF57924">
    <property type="entry name" value="Inhibitor of apoptosis (IAP) repeat"/>
    <property type="match status" value="2"/>
</dbReference>
<comment type="caution">
    <text evidence="2">The sequence shown here is derived from an EMBL/GenBank/DDBJ whole genome shotgun (WGS) entry which is preliminary data.</text>
</comment>
<name>A0A813N1P6_9BILA</name>
<protein>
    <submittedName>
        <fullName evidence="2">Uncharacterized protein</fullName>
    </submittedName>
</protein>
<dbReference type="SMART" id="SM00238">
    <property type="entry name" value="BIR"/>
    <property type="match status" value="2"/>
</dbReference>
<dbReference type="CDD" id="cd00022">
    <property type="entry name" value="BIR"/>
    <property type="match status" value="1"/>
</dbReference>
<dbReference type="EMBL" id="CAJOBB010000849">
    <property type="protein sequence ID" value="CAF3764260.1"/>
    <property type="molecule type" value="Genomic_DNA"/>
</dbReference>
<dbReference type="Gene3D" id="1.10.1170.10">
    <property type="entry name" value="Inhibitor Of Apoptosis Protein (2mihbC-IAP-1), Chain A"/>
    <property type="match status" value="2"/>
</dbReference>
<feature type="region of interest" description="Disordered" evidence="1">
    <location>
        <begin position="322"/>
        <end position="355"/>
    </location>
</feature>
<dbReference type="PANTHER" id="PTHR10044">
    <property type="entry name" value="INHIBITOR OF APOPTOSIS"/>
    <property type="match status" value="1"/>
</dbReference>
<dbReference type="EMBL" id="CAJNOE010000013">
    <property type="protein sequence ID" value="CAF0728978.1"/>
    <property type="molecule type" value="Genomic_DNA"/>
</dbReference>
<dbReference type="InterPro" id="IPR050784">
    <property type="entry name" value="IAP"/>
</dbReference>
<dbReference type="Proteomes" id="UP000663860">
    <property type="component" value="Unassembled WGS sequence"/>
</dbReference>
<dbReference type="Proteomes" id="UP000663868">
    <property type="component" value="Unassembled WGS sequence"/>
</dbReference>
<evidence type="ECO:0000313" key="2">
    <source>
        <dbReference type="EMBL" id="CAF0728978.1"/>
    </source>
</evidence>
<organism evidence="2 4">
    <name type="scientific">Adineta steineri</name>
    <dbReference type="NCBI Taxonomy" id="433720"/>
    <lineage>
        <taxon>Eukaryota</taxon>
        <taxon>Metazoa</taxon>
        <taxon>Spiralia</taxon>
        <taxon>Gnathifera</taxon>
        <taxon>Rotifera</taxon>
        <taxon>Eurotatoria</taxon>
        <taxon>Bdelloidea</taxon>
        <taxon>Adinetida</taxon>
        <taxon>Adinetidae</taxon>
        <taxon>Adineta</taxon>
    </lineage>
</organism>
<evidence type="ECO:0000313" key="3">
    <source>
        <dbReference type="EMBL" id="CAF3764260.1"/>
    </source>
</evidence>
<dbReference type="AlphaFoldDB" id="A0A813N1P6"/>
<dbReference type="GO" id="GO:0005634">
    <property type="term" value="C:nucleus"/>
    <property type="evidence" value="ECO:0007669"/>
    <property type="project" value="TreeGrafter"/>
</dbReference>
<dbReference type="PANTHER" id="PTHR10044:SF139">
    <property type="entry name" value="DEATH-ASSOCIATED INHIBITOR OF APOPTOSIS 2"/>
    <property type="match status" value="1"/>
</dbReference>
<dbReference type="PROSITE" id="PS50143">
    <property type="entry name" value="BIR_REPEAT_2"/>
    <property type="match status" value="2"/>
</dbReference>
<sequence>MNAKRAVFVEKRDVREEVVRICSQLKSHGVHSVSCMNTAGFQYTGDNDTARCNICGIEVSEWTREMNPFFIHMERSPNCSFVRSVQLKNRSSLSSEENSTKRPKMETNNNQYNQQKKLIESNTFQQVRQRTFSHWLHKKTPAKEQMIHAGFFCTNVGDRVICMYCNLICQEWEKDIDDPIEVHKILSPKCPYVLSLPLQEETSSVVIGNGISTDSNNNQTTCTPITTNNPPSQITDENLLSRLVTARLDLPISQQLLNQNFKLSIIKRCWEDQLRLKHDDFVTDCDLHTACVILQKQIQYINGDKNNIIVPSIKMKSIRNNEQSNASILQQSQPSSSLSTSPLTNSSTNSSVKTNNSFVQTSQIASNKPITMSTSNEKTIIEEMSSESQIVLNHPCVEHKSELTSSATVLISDGSKSVVIFAGRN</sequence>
<evidence type="ECO:0000313" key="4">
    <source>
        <dbReference type="Proteomes" id="UP000663860"/>
    </source>
</evidence>
<evidence type="ECO:0000256" key="1">
    <source>
        <dbReference type="SAM" id="MobiDB-lite"/>
    </source>
</evidence>
<reference evidence="2" key="1">
    <citation type="submission" date="2021-02" db="EMBL/GenBank/DDBJ databases">
        <authorList>
            <person name="Nowell W R."/>
        </authorList>
    </citation>
    <scope>NUCLEOTIDE SEQUENCE</scope>
</reference>
<dbReference type="GO" id="GO:0051726">
    <property type="term" value="P:regulation of cell cycle"/>
    <property type="evidence" value="ECO:0007669"/>
    <property type="project" value="TreeGrafter"/>
</dbReference>
<dbReference type="GO" id="GO:0005737">
    <property type="term" value="C:cytoplasm"/>
    <property type="evidence" value="ECO:0007669"/>
    <property type="project" value="TreeGrafter"/>
</dbReference>
<feature type="compositionally biased region" description="Low complexity" evidence="1">
    <location>
        <begin position="329"/>
        <end position="355"/>
    </location>
</feature>
<gene>
    <name evidence="2" type="ORF">IZO911_LOCUS2701</name>
    <name evidence="3" type="ORF">KXQ929_LOCUS14985</name>
</gene>